<gene>
    <name evidence="1" type="ORF">CLUMA_CG015058</name>
</gene>
<name>A0A1J1IQY5_9DIPT</name>
<dbReference type="AlphaFoldDB" id="A0A1J1IQY5"/>
<proteinExistence type="predicted"/>
<organism evidence="1 2">
    <name type="scientific">Clunio marinus</name>
    <dbReference type="NCBI Taxonomy" id="568069"/>
    <lineage>
        <taxon>Eukaryota</taxon>
        <taxon>Metazoa</taxon>
        <taxon>Ecdysozoa</taxon>
        <taxon>Arthropoda</taxon>
        <taxon>Hexapoda</taxon>
        <taxon>Insecta</taxon>
        <taxon>Pterygota</taxon>
        <taxon>Neoptera</taxon>
        <taxon>Endopterygota</taxon>
        <taxon>Diptera</taxon>
        <taxon>Nematocera</taxon>
        <taxon>Chironomoidea</taxon>
        <taxon>Chironomidae</taxon>
        <taxon>Clunio</taxon>
    </lineage>
</organism>
<dbReference type="OrthoDB" id="6479173at2759"/>
<accession>A0A1J1IQY5</accession>
<protein>
    <submittedName>
        <fullName evidence="1">CLUMA_CG015058, isoform A</fullName>
    </submittedName>
</protein>
<sequence length="175" mass="20053">MKTLMINLNIKDISETFSYSKAKTFLIKTIDLILLLIADRCRECNEMSRITMSCYAAAKHPQTGEKGTVARNYTGKGKKHPKNYENSEALVELDKYNGKMMFSIWGLYNRNSPHNFKKQNAENVKSFKEQETNVADVKMSFVQFSIPQLTGIVSVEVKKPKTTLEKLENLMNFPN</sequence>
<reference evidence="1 2" key="1">
    <citation type="submission" date="2015-04" db="EMBL/GenBank/DDBJ databases">
        <authorList>
            <person name="Syromyatnikov M.Y."/>
            <person name="Popov V.N."/>
        </authorList>
    </citation>
    <scope>NUCLEOTIDE SEQUENCE [LARGE SCALE GENOMIC DNA]</scope>
</reference>
<evidence type="ECO:0000313" key="2">
    <source>
        <dbReference type="Proteomes" id="UP000183832"/>
    </source>
</evidence>
<dbReference type="Proteomes" id="UP000183832">
    <property type="component" value="Unassembled WGS sequence"/>
</dbReference>
<dbReference type="EMBL" id="CVRI01000057">
    <property type="protein sequence ID" value="CRL02154.1"/>
    <property type="molecule type" value="Genomic_DNA"/>
</dbReference>
<evidence type="ECO:0000313" key="1">
    <source>
        <dbReference type="EMBL" id="CRL02154.1"/>
    </source>
</evidence>
<keyword evidence="2" id="KW-1185">Reference proteome</keyword>